<proteinExistence type="predicted"/>
<reference evidence="4" key="1">
    <citation type="submission" date="2025-08" db="UniProtKB">
        <authorList>
            <consortium name="RefSeq"/>
        </authorList>
    </citation>
    <scope>IDENTIFICATION</scope>
    <source>
        <tissue evidence="4">Muscle</tissue>
    </source>
</reference>
<dbReference type="GeneID" id="117233547"/>
<dbReference type="Proteomes" id="UP000504631">
    <property type="component" value="Unplaced"/>
</dbReference>
<protein>
    <submittedName>
        <fullName evidence="4">Uncharacterized protein LOC117233547</fullName>
    </submittedName>
</protein>
<feature type="transmembrane region" description="Helical" evidence="2">
    <location>
        <begin position="181"/>
        <end position="204"/>
    </location>
</feature>
<sequence>MQRGAIMQDAGTYEERAVNAIRLQASVKMSEKRISMGINVSILVILTIFGVLLSLPLRLLLNTNYYSRNETIGENTTIQTTENVTVEAIIIPVDHRKLRRCPRFEYEDRLISVFQSDYDGNCTYTRICPINDTKEENNGDVESEPVNKGNNETSKVLKEIVGENSTEKVEESGKDRRTKSVLVAGHILVTMLLISAIAALVEVLRIRFARDKDSSKADSISSRKTSMVELPVQRRFLPRYPMKSARSFEMHRSALRLLGARPPPLIRRSSFPTQPSKQNSGSVSGTPNNRKSRRQSAESDEEVGILMSALHHRTRLIRRH</sequence>
<feature type="transmembrane region" description="Helical" evidence="2">
    <location>
        <begin position="38"/>
        <end position="61"/>
    </location>
</feature>
<keyword evidence="2" id="KW-0812">Transmembrane</keyword>
<organism evidence="3 4">
    <name type="scientific">Bombus vosnesenskii</name>
    <dbReference type="NCBI Taxonomy" id="207650"/>
    <lineage>
        <taxon>Eukaryota</taxon>
        <taxon>Metazoa</taxon>
        <taxon>Ecdysozoa</taxon>
        <taxon>Arthropoda</taxon>
        <taxon>Hexapoda</taxon>
        <taxon>Insecta</taxon>
        <taxon>Pterygota</taxon>
        <taxon>Neoptera</taxon>
        <taxon>Endopterygota</taxon>
        <taxon>Hymenoptera</taxon>
        <taxon>Apocrita</taxon>
        <taxon>Aculeata</taxon>
        <taxon>Apoidea</taxon>
        <taxon>Anthophila</taxon>
        <taxon>Apidae</taxon>
        <taxon>Bombus</taxon>
        <taxon>Pyrobombus</taxon>
    </lineage>
</organism>
<evidence type="ECO:0000256" key="1">
    <source>
        <dbReference type="SAM" id="MobiDB-lite"/>
    </source>
</evidence>
<gene>
    <name evidence="4" type="primary">LOC117233547</name>
</gene>
<name>A0A6J3KBL7_9HYME</name>
<keyword evidence="2" id="KW-1133">Transmembrane helix</keyword>
<dbReference type="RefSeq" id="XP_033349836.1">
    <property type="nucleotide sequence ID" value="XM_033493945.1"/>
</dbReference>
<accession>A0A6J3KBL7</accession>
<feature type="region of interest" description="Disordered" evidence="1">
    <location>
        <begin position="263"/>
        <end position="304"/>
    </location>
</feature>
<feature type="compositionally biased region" description="Polar residues" evidence="1">
    <location>
        <begin position="270"/>
        <end position="289"/>
    </location>
</feature>
<evidence type="ECO:0000313" key="4">
    <source>
        <dbReference type="RefSeq" id="XP_033349836.1"/>
    </source>
</evidence>
<keyword evidence="3" id="KW-1185">Reference proteome</keyword>
<dbReference type="KEGG" id="bvk:117233547"/>
<evidence type="ECO:0000256" key="2">
    <source>
        <dbReference type="SAM" id="Phobius"/>
    </source>
</evidence>
<dbReference type="AlphaFoldDB" id="A0A6J3KBL7"/>
<evidence type="ECO:0000313" key="3">
    <source>
        <dbReference type="Proteomes" id="UP000504631"/>
    </source>
</evidence>
<keyword evidence="2" id="KW-0472">Membrane</keyword>